<sequence length="425" mass="48278">MSRCQATDVSKLRRIFGWMRMVQVQLWYSFTPQYPSKTPKESSSSTLAGWLTSHVRFLQAQSSGPFINKQDSCRDITTACIAQLTQSLTLADETLERLQHLHYVAQGFYGLLPYAHGYWIEHLLEYLELSQGFRTPDFSSIQEQLMALTRNWIDLLGEEAMRISNAESHDSRLHWLEILPSTRALVQEALELRKATKESVGITRYHTCVIELLTESNFPSLLAEDFIAFKEEYGPSAFVCSVYGCDRAVVGCSSDEQLKVHLTRHQEKPRCFKQDCFYNDVGFNSQKQLKDHQRRCHPSPPLPSIPRQISHTLGQQSPPEPSVDALTPAAAEQTSQAKQQQLPGMSGTGSLPDIPAHMIQVTPTDIMNARKANPKIASLTDNQLRDFIIQIKKRQMAAAMQKEMALQREVALQQVKRQMIMEPEK</sequence>
<evidence type="ECO:0000256" key="1">
    <source>
        <dbReference type="SAM" id="MobiDB-lite"/>
    </source>
</evidence>
<accession>A0AAI9UWY8</accession>
<gene>
    <name evidence="2" type="ORF">CCUS01_08254</name>
</gene>
<name>A0AAI9UWY8_9PEZI</name>
<dbReference type="EMBL" id="MPDP01000267">
    <property type="protein sequence ID" value="KAK1463567.1"/>
    <property type="molecule type" value="Genomic_DNA"/>
</dbReference>
<feature type="compositionally biased region" description="Polar residues" evidence="1">
    <location>
        <begin position="332"/>
        <end position="343"/>
    </location>
</feature>
<feature type="compositionally biased region" description="Polar residues" evidence="1">
    <location>
        <begin position="307"/>
        <end position="317"/>
    </location>
</feature>
<dbReference type="Proteomes" id="UP001239213">
    <property type="component" value="Unassembled WGS sequence"/>
</dbReference>
<evidence type="ECO:0000313" key="3">
    <source>
        <dbReference type="Proteomes" id="UP001239213"/>
    </source>
</evidence>
<proteinExistence type="predicted"/>
<comment type="caution">
    <text evidence="2">The sequence shown here is derived from an EMBL/GenBank/DDBJ whole genome shotgun (WGS) entry which is preliminary data.</text>
</comment>
<evidence type="ECO:0000313" key="2">
    <source>
        <dbReference type="EMBL" id="KAK1463567.1"/>
    </source>
</evidence>
<organism evidence="2 3">
    <name type="scientific">Colletotrichum cuscutae</name>
    <dbReference type="NCBI Taxonomy" id="1209917"/>
    <lineage>
        <taxon>Eukaryota</taxon>
        <taxon>Fungi</taxon>
        <taxon>Dikarya</taxon>
        <taxon>Ascomycota</taxon>
        <taxon>Pezizomycotina</taxon>
        <taxon>Sordariomycetes</taxon>
        <taxon>Hypocreomycetidae</taxon>
        <taxon>Glomerellales</taxon>
        <taxon>Glomerellaceae</taxon>
        <taxon>Colletotrichum</taxon>
        <taxon>Colletotrichum acutatum species complex</taxon>
    </lineage>
</organism>
<protein>
    <recommendedName>
        <fullName evidence="4">C2H2-type domain-containing protein</fullName>
    </recommendedName>
</protein>
<dbReference type="AlphaFoldDB" id="A0AAI9UWY8"/>
<keyword evidence="3" id="KW-1185">Reference proteome</keyword>
<evidence type="ECO:0008006" key="4">
    <source>
        <dbReference type="Google" id="ProtNLM"/>
    </source>
</evidence>
<feature type="region of interest" description="Disordered" evidence="1">
    <location>
        <begin position="288"/>
        <end position="347"/>
    </location>
</feature>
<reference evidence="2" key="1">
    <citation type="submission" date="2016-11" db="EMBL/GenBank/DDBJ databases">
        <title>The genome sequence of Colletotrichum cuscutae.</title>
        <authorList>
            <person name="Baroncelli R."/>
        </authorList>
    </citation>
    <scope>NUCLEOTIDE SEQUENCE</scope>
    <source>
        <strain evidence="2">IMI 304802</strain>
    </source>
</reference>